<dbReference type="InterPro" id="IPR019503">
    <property type="entry name" value="Peptidase_M66_dom"/>
</dbReference>
<evidence type="ECO:0000256" key="8">
    <source>
        <dbReference type="PROSITE-ProRule" id="PRU01031"/>
    </source>
</evidence>
<sequence length="691" mass="75531">MHTPLHQTTRGVQVASITLTTLCAAVLVACGGSGDDTAHLSRAQQQSTVEDHSGHDHDHGNAADDGGVEAGADQPIVTGPTTPIGAPTIRTFSQTPLGELSPPVDGALNMLSIELAQTHVLPNGKKTWSNPELSNAPTLRLVDSRDTLALVRLPSPVPASPRLEIWRDGRRVHSMPLALPSALPPTEDGQAPYANDLYSATIPRSEMMPGVSLKVSAQNKPAGNSLALDVAPESWLKVRVLPVYLWGANEINSKKVLPQAAQIPADRLYEYKAMVPWNVDVEPHPAVKVERDTYVMEPSGGRPAFVQRAHGEPGGRDGPGAVIRITHEINVANGEFRSPTLIYSPMSYRTVDNVITNYTGGKAFQGGWWSATGPFSFDRIFQHEIGHNLTMSHLFGTTGNSPYPEASLKGTAWGWDASRSAFIPPWVTPSADNYKNCATTRGRQFDEAGRCVKNSVMENGYYDKPRSRGFNMYSDYEIALGQRELLTKTVQFEGAYDDEGHPFFIRYNAEGQHYEMFSPPTINYALDGIAQNLPRQVDVPIYAVSMTFSNTTPEVNQFAAPLRYQGNMLGTIDPTNAQDRAAITPTGQGIYRNFCRSQGCDFTLRMTYEDGSQRHQLLQRGFRPWYKPSDLATAASNDPLSGSSFRSLTVNVPGDKRLIRVELLSTPEGWKGVGDAPLVVMSRDLTGDARK</sequence>
<dbReference type="EMBL" id="CP104562">
    <property type="protein sequence ID" value="UXH80287.1"/>
    <property type="molecule type" value="Genomic_DNA"/>
</dbReference>
<evidence type="ECO:0000256" key="1">
    <source>
        <dbReference type="ARBA" id="ARBA00005693"/>
    </source>
</evidence>
<protein>
    <recommendedName>
        <fullName evidence="2">Dictomallein</fullName>
    </recommendedName>
</protein>
<keyword evidence="4 8" id="KW-0479">Metal-binding</keyword>
<dbReference type="PROSITE" id="PS51694">
    <property type="entry name" value="PEPTIDASE_M66"/>
    <property type="match status" value="1"/>
</dbReference>
<keyword evidence="3 8" id="KW-0645">Protease</keyword>
<dbReference type="PANTHER" id="PTHR39540">
    <property type="match status" value="1"/>
</dbReference>
<dbReference type="RefSeq" id="WP_261760105.1">
    <property type="nucleotide sequence ID" value="NZ_CP104562.2"/>
</dbReference>
<keyword evidence="12" id="KW-1185">Reference proteome</keyword>
<keyword evidence="5 8" id="KW-0378">Hydrolase</keyword>
<feature type="binding site" evidence="8">
    <location>
        <position position="393"/>
    </location>
    <ligand>
        <name>Zn(2+)</name>
        <dbReference type="ChEBI" id="CHEBI:29105"/>
        <note>catalytic</note>
    </ligand>
</feature>
<evidence type="ECO:0000256" key="2">
    <source>
        <dbReference type="ARBA" id="ARBA00018800"/>
    </source>
</evidence>
<evidence type="ECO:0000256" key="9">
    <source>
        <dbReference type="SAM" id="MobiDB-lite"/>
    </source>
</evidence>
<gene>
    <name evidence="11" type="ORF">N4261_10605</name>
</gene>
<reference evidence="11" key="1">
    <citation type="submission" date="2022-10" db="EMBL/GenBank/DDBJ databases">
        <title>Characterization and whole genome sequencing of a new Roseateles species, isolated from fresh water.</title>
        <authorList>
            <person name="Guliayeva D.Y."/>
            <person name="Akhremchuk A.E."/>
            <person name="Sikolenko M.A."/>
            <person name="Valentovich L.N."/>
            <person name="Sidarenka A.V."/>
        </authorList>
    </citation>
    <scope>NUCLEOTIDE SEQUENCE</scope>
    <source>
        <strain evidence="11">BIM B-1768</strain>
    </source>
</reference>
<organism evidence="11 12">
    <name type="scientific">Roseateles amylovorans</name>
    <dbReference type="NCBI Taxonomy" id="2978473"/>
    <lineage>
        <taxon>Bacteria</taxon>
        <taxon>Pseudomonadati</taxon>
        <taxon>Pseudomonadota</taxon>
        <taxon>Betaproteobacteria</taxon>
        <taxon>Burkholderiales</taxon>
        <taxon>Sphaerotilaceae</taxon>
        <taxon>Roseateles</taxon>
    </lineage>
</organism>
<proteinExistence type="inferred from homology"/>
<evidence type="ECO:0000256" key="6">
    <source>
        <dbReference type="ARBA" id="ARBA00022833"/>
    </source>
</evidence>
<evidence type="ECO:0000313" key="12">
    <source>
        <dbReference type="Proteomes" id="UP001064933"/>
    </source>
</evidence>
<feature type="region of interest" description="Disordered" evidence="9">
    <location>
        <begin position="37"/>
        <end position="100"/>
    </location>
</feature>
<feature type="compositionally biased region" description="Basic and acidic residues" evidence="9">
    <location>
        <begin position="49"/>
        <end position="62"/>
    </location>
</feature>
<feature type="compositionally biased region" description="Low complexity" evidence="9">
    <location>
        <begin position="70"/>
        <end position="89"/>
    </location>
</feature>
<comment type="similarity">
    <text evidence="1">Belongs to the dictomallein family.</text>
</comment>
<feature type="binding site" evidence="8">
    <location>
        <position position="387"/>
    </location>
    <ligand>
        <name>Zn(2+)</name>
        <dbReference type="ChEBI" id="CHEBI:29105"/>
        <note>catalytic</note>
    </ligand>
</feature>
<dbReference type="Pfam" id="PF10462">
    <property type="entry name" value="Peptidase_M66"/>
    <property type="match status" value="1"/>
</dbReference>
<feature type="binding site" evidence="8">
    <location>
        <position position="383"/>
    </location>
    <ligand>
        <name>Zn(2+)</name>
        <dbReference type="ChEBI" id="CHEBI:29105"/>
        <note>catalytic</note>
    </ligand>
</feature>
<keyword evidence="6 8" id="KW-0862">Zinc</keyword>
<name>A0ABY6BAQ0_9BURK</name>
<evidence type="ECO:0000256" key="4">
    <source>
        <dbReference type="ARBA" id="ARBA00022723"/>
    </source>
</evidence>
<evidence type="ECO:0000256" key="5">
    <source>
        <dbReference type="ARBA" id="ARBA00022801"/>
    </source>
</evidence>
<evidence type="ECO:0000313" key="11">
    <source>
        <dbReference type="EMBL" id="UXH80287.1"/>
    </source>
</evidence>
<evidence type="ECO:0000256" key="3">
    <source>
        <dbReference type="ARBA" id="ARBA00022670"/>
    </source>
</evidence>
<comment type="cofactor">
    <cofactor evidence="8">
        <name>Zn(2+)</name>
        <dbReference type="ChEBI" id="CHEBI:29105"/>
    </cofactor>
    <text evidence="8">Binds 1 zinc ion per subunit.</text>
</comment>
<dbReference type="GO" id="GO:0008237">
    <property type="term" value="F:metallopeptidase activity"/>
    <property type="evidence" value="ECO:0007669"/>
    <property type="project" value="UniProtKB-KW"/>
</dbReference>
<feature type="domain" description="Peptidase M66" evidence="10">
    <location>
        <begin position="228"/>
        <end position="491"/>
    </location>
</feature>
<evidence type="ECO:0000256" key="7">
    <source>
        <dbReference type="ARBA" id="ARBA00023049"/>
    </source>
</evidence>
<feature type="active site" evidence="8">
    <location>
        <position position="384"/>
    </location>
</feature>
<dbReference type="SUPFAM" id="SSF55486">
    <property type="entry name" value="Metalloproteases ('zincins'), catalytic domain"/>
    <property type="match status" value="1"/>
</dbReference>
<evidence type="ECO:0000259" key="10">
    <source>
        <dbReference type="PROSITE" id="PS51694"/>
    </source>
</evidence>
<dbReference type="InterPro" id="IPR051256">
    <property type="entry name" value="Dictomallein"/>
</dbReference>
<accession>A0ABY6BAQ0</accession>
<keyword evidence="7 8" id="KW-0482">Metalloprotease</keyword>
<dbReference type="Proteomes" id="UP001064933">
    <property type="component" value="Chromosome"/>
</dbReference>
<dbReference type="PANTHER" id="PTHR39540:SF1">
    <property type="entry name" value="DICTOMALLEIN-1-RELATED"/>
    <property type="match status" value="1"/>
</dbReference>